<accession>A0ABD0M899</accession>
<organism evidence="1 2">
    <name type="scientific">Batillaria attramentaria</name>
    <dbReference type="NCBI Taxonomy" id="370345"/>
    <lineage>
        <taxon>Eukaryota</taxon>
        <taxon>Metazoa</taxon>
        <taxon>Spiralia</taxon>
        <taxon>Lophotrochozoa</taxon>
        <taxon>Mollusca</taxon>
        <taxon>Gastropoda</taxon>
        <taxon>Caenogastropoda</taxon>
        <taxon>Sorbeoconcha</taxon>
        <taxon>Cerithioidea</taxon>
        <taxon>Batillariidae</taxon>
        <taxon>Batillaria</taxon>
    </lineage>
</organism>
<sequence length="145" mass="15951">MARRHVAAMQQSWETADGVPRPHIIRSRAARCSGVHSSHEGGGETECTWLPRISPGHQKDLSDAFPLRAKHQIHFAQFVLAAISDDYNHANCTGSCTQGSEAGCKKGIPVLHAFLVQIPISWIILHTRIAPCKLRRSKAVQKNVS</sequence>
<dbReference type="AlphaFoldDB" id="A0ABD0M899"/>
<comment type="caution">
    <text evidence="1">The sequence shown here is derived from an EMBL/GenBank/DDBJ whole genome shotgun (WGS) entry which is preliminary data.</text>
</comment>
<proteinExistence type="predicted"/>
<keyword evidence="2" id="KW-1185">Reference proteome</keyword>
<evidence type="ECO:0000313" key="2">
    <source>
        <dbReference type="Proteomes" id="UP001519460"/>
    </source>
</evidence>
<name>A0ABD0M899_9CAEN</name>
<dbReference type="Proteomes" id="UP001519460">
    <property type="component" value="Unassembled WGS sequence"/>
</dbReference>
<reference evidence="1 2" key="1">
    <citation type="journal article" date="2023" name="Sci. Data">
        <title>Genome assembly of the Korean intertidal mud-creeper Batillaria attramentaria.</title>
        <authorList>
            <person name="Patra A.K."/>
            <person name="Ho P.T."/>
            <person name="Jun S."/>
            <person name="Lee S.J."/>
            <person name="Kim Y."/>
            <person name="Won Y.J."/>
        </authorList>
    </citation>
    <scope>NUCLEOTIDE SEQUENCE [LARGE SCALE GENOMIC DNA]</scope>
    <source>
        <strain evidence="1">Wonlab-2016</strain>
    </source>
</reference>
<dbReference type="EMBL" id="JACVVK020000004">
    <property type="protein sequence ID" value="KAK7507468.1"/>
    <property type="molecule type" value="Genomic_DNA"/>
</dbReference>
<evidence type="ECO:0000313" key="1">
    <source>
        <dbReference type="EMBL" id="KAK7507468.1"/>
    </source>
</evidence>
<gene>
    <name evidence="1" type="ORF">BaRGS_00001403</name>
</gene>
<protein>
    <submittedName>
        <fullName evidence="1">Uncharacterized protein</fullName>
    </submittedName>
</protein>